<dbReference type="EMBL" id="CP034207">
    <property type="protein sequence ID" value="QBZ60432.1"/>
    <property type="molecule type" value="Genomic_DNA"/>
</dbReference>
<gene>
    <name evidence="1" type="ORF">PoMZ_07373</name>
</gene>
<evidence type="ECO:0000313" key="1">
    <source>
        <dbReference type="EMBL" id="QBZ60432.1"/>
    </source>
</evidence>
<sequence length="125" mass="13327">MQFFSVALTLFLAATVSAKAVRGANGNCDFPNGKTCKFTGKTNAAGARIFTEPAGSPGAQCCLLPASCGNNDVDNVCVKDDFKPVRMRMVDRRKVIGPNDVKGQGNLGSPRVKRADEAEEDEDEE</sequence>
<dbReference type="Proteomes" id="UP000294847">
    <property type="component" value="Chromosome 4"/>
</dbReference>
<protein>
    <submittedName>
        <fullName evidence="1">Uncharacterized protein</fullName>
    </submittedName>
</protein>
<organism evidence="1 2">
    <name type="scientific">Pyricularia oryzae</name>
    <name type="common">Rice blast fungus</name>
    <name type="synonym">Magnaporthe oryzae</name>
    <dbReference type="NCBI Taxonomy" id="318829"/>
    <lineage>
        <taxon>Eukaryota</taxon>
        <taxon>Fungi</taxon>
        <taxon>Dikarya</taxon>
        <taxon>Ascomycota</taxon>
        <taxon>Pezizomycotina</taxon>
        <taxon>Sordariomycetes</taxon>
        <taxon>Sordariomycetidae</taxon>
        <taxon>Magnaporthales</taxon>
        <taxon>Pyriculariaceae</taxon>
        <taxon>Pyricularia</taxon>
    </lineage>
</organism>
<name>A0A4P7NEZ7_PYROR</name>
<dbReference type="AlphaFoldDB" id="A0A4P7NEZ7"/>
<evidence type="ECO:0000313" key="2">
    <source>
        <dbReference type="Proteomes" id="UP000294847"/>
    </source>
</evidence>
<reference evidence="1 2" key="1">
    <citation type="journal article" date="2019" name="Mol. Biol. Evol.">
        <title>Blast fungal genomes show frequent chromosomal changes, gene gains and losses, and effector gene turnover.</title>
        <authorList>
            <person name="Gomez Luciano L.B."/>
            <person name="Jason Tsai I."/>
            <person name="Chuma I."/>
            <person name="Tosa Y."/>
            <person name="Chen Y.H."/>
            <person name="Li J.Y."/>
            <person name="Li M.Y."/>
            <person name="Jade Lu M.Y."/>
            <person name="Nakayashiki H."/>
            <person name="Li W.H."/>
        </authorList>
    </citation>
    <scope>NUCLEOTIDE SEQUENCE [LARGE SCALE GENOMIC DNA]</scope>
    <source>
        <strain evidence="1">MZ5-1-6</strain>
    </source>
</reference>
<proteinExistence type="predicted"/>
<accession>A0A4P7NEZ7</accession>